<protein>
    <submittedName>
        <fullName evidence="2">GTP-binding nuclear protein Ran</fullName>
    </submittedName>
</protein>
<sequence length="303" mass="34822">MTKRHESGGGFKVILLGDRNVGKTRLAEWCQSEGYTEEYSASHDPALYRLLMNTNRGPIHFDVWDLPGEVKSIDILRKHVDDADAAILMFDLQNPSSLDSIPLWLPTANEAFPVALCGNKHEVDQAREYANGILPDGVEEFYSQVGSFTLEWEHMSPELTTGDLPSTGHIQILPITTTFGDNWRGITWFPLPDHIKPRRDDEWRLTYRGVLPFDFFIPEACMCFIQAPDGTLEDHIAYHSFGHELHRTRYTFKDYIERLVASYGFWYWGETLCSESRFSAQVLSFRANMPRIFEGYEDGLFQP</sequence>
<dbReference type="SUPFAM" id="SSF52540">
    <property type="entry name" value="P-loop containing nucleoside triphosphate hydrolases"/>
    <property type="match status" value="1"/>
</dbReference>
<comment type="caution">
    <text evidence="2">The sequence shown here is derived from an EMBL/GenBank/DDBJ whole genome shotgun (WGS) entry which is preliminary data.</text>
</comment>
<evidence type="ECO:0000313" key="2">
    <source>
        <dbReference type="EMBL" id="KAJ6437491.1"/>
    </source>
</evidence>
<evidence type="ECO:0000313" key="3">
    <source>
        <dbReference type="Proteomes" id="UP001163105"/>
    </source>
</evidence>
<dbReference type="AlphaFoldDB" id="A0AB34FFA6"/>
<dbReference type="Pfam" id="PF00071">
    <property type="entry name" value="Ras"/>
    <property type="match status" value="1"/>
</dbReference>
<gene>
    <name evidence="2" type="primary">RAN</name>
    <name evidence="2" type="ORF">O9K51_10049</name>
</gene>
<dbReference type="PRINTS" id="PR00449">
    <property type="entry name" value="RASTRNSFRMNG"/>
</dbReference>
<evidence type="ECO:0000256" key="1">
    <source>
        <dbReference type="ARBA" id="ARBA00022741"/>
    </source>
</evidence>
<dbReference type="EMBL" id="JAQHRD010000012">
    <property type="protein sequence ID" value="KAJ6437491.1"/>
    <property type="molecule type" value="Genomic_DNA"/>
</dbReference>
<accession>A0AB34FFA6</accession>
<keyword evidence="3" id="KW-1185">Reference proteome</keyword>
<dbReference type="Proteomes" id="UP001163105">
    <property type="component" value="Unassembled WGS sequence"/>
</dbReference>
<proteinExistence type="predicted"/>
<dbReference type="InterPro" id="IPR001806">
    <property type="entry name" value="Small_GTPase"/>
</dbReference>
<dbReference type="GO" id="GO:0003924">
    <property type="term" value="F:GTPase activity"/>
    <property type="evidence" value="ECO:0007669"/>
    <property type="project" value="InterPro"/>
</dbReference>
<keyword evidence="1" id="KW-0547">Nucleotide-binding</keyword>
<name>A0AB34FFA6_9HYPO</name>
<dbReference type="Gene3D" id="3.40.50.300">
    <property type="entry name" value="P-loop containing nucleotide triphosphate hydrolases"/>
    <property type="match status" value="1"/>
</dbReference>
<dbReference type="GO" id="GO:0005525">
    <property type="term" value="F:GTP binding"/>
    <property type="evidence" value="ECO:0007669"/>
    <property type="project" value="InterPro"/>
</dbReference>
<organism evidence="2 3">
    <name type="scientific">Purpureocillium lavendulum</name>
    <dbReference type="NCBI Taxonomy" id="1247861"/>
    <lineage>
        <taxon>Eukaryota</taxon>
        <taxon>Fungi</taxon>
        <taxon>Dikarya</taxon>
        <taxon>Ascomycota</taxon>
        <taxon>Pezizomycotina</taxon>
        <taxon>Sordariomycetes</taxon>
        <taxon>Hypocreomycetidae</taxon>
        <taxon>Hypocreales</taxon>
        <taxon>Ophiocordycipitaceae</taxon>
        <taxon>Purpureocillium</taxon>
    </lineage>
</organism>
<dbReference type="InterPro" id="IPR027417">
    <property type="entry name" value="P-loop_NTPase"/>
</dbReference>
<dbReference type="PANTHER" id="PTHR47978">
    <property type="match status" value="1"/>
</dbReference>
<reference evidence="2" key="1">
    <citation type="submission" date="2023-01" db="EMBL/GenBank/DDBJ databases">
        <title>The growth and conidiation of Purpureocillium lavendulum are regulated by nitrogen source and histone H3K14 acetylation.</title>
        <authorList>
            <person name="Tang P."/>
            <person name="Han J."/>
            <person name="Zhang C."/>
            <person name="Tang P."/>
            <person name="Qi F."/>
            <person name="Zhang K."/>
            <person name="Liang L."/>
        </authorList>
    </citation>
    <scope>NUCLEOTIDE SEQUENCE</scope>
    <source>
        <strain evidence="2">YMF1.00683</strain>
    </source>
</reference>